<protein>
    <submittedName>
        <fullName evidence="1">Uncharacterized protein</fullName>
    </submittedName>
</protein>
<organism evidence="1">
    <name type="scientific">viral metagenome</name>
    <dbReference type="NCBI Taxonomy" id="1070528"/>
    <lineage>
        <taxon>unclassified sequences</taxon>
        <taxon>metagenomes</taxon>
        <taxon>organismal metagenomes</taxon>
    </lineage>
</organism>
<reference evidence="1" key="1">
    <citation type="journal article" date="2020" name="Nature">
        <title>Giant virus diversity and host interactions through global metagenomics.</title>
        <authorList>
            <person name="Schulz F."/>
            <person name="Roux S."/>
            <person name="Paez-Espino D."/>
            <person name="Jungbluth S."/>
            <person name="Walsh D.A."/>
            <person name="Denef V.J."/>
            <person name="McMahon K.D."/>
            <person name="Konstantinidis K.T."/>
            <person name="Eloe-Fadrosh E.A."/>
            <person name="Kyrpides N.C."/>
            <person name="Woyke T."/>
        </authorList>
    </citation>
    <scope>NUCLEOTIDE SEQUENCE</scope>
    <source>
        <strain evidence="1">GVMAG-M-3300025860-20</strain>
    </source>
</reference>
<name>A0A6C0J5E6_9ZZZZ</name>
<proteinExistence type="predicted"/>
<accession>A0A6C0J5E6</accession>
<dbReference type="EMBL" id="MN740330">
    <property type="protein sequence ID" value="QHU00852.1"/>
    <property type="molecule type" value="Genomic_DNA"/>
</dbReference>
<sequence>MSKTLVIVLSETRAHELTFDNFKKNVYDELNADLCICIGIKPDYDYNNPYYKLAKYKFLYEEPYDFGDAFDYAYNTISLNKPKYEKLQNTNSLYGNIEHKPKQSTENISYYENIKNVNHFTDDEIIVYNKYFSDNLWKNQVYGIKHSDSNNLVHQENVITYKKPLYWREFLKIKDQFLGGIKDDNNQHPGSAGILIFFRWLLLKNLIEKDLLSKYDRFVITRSDYIYQLPHPKLKYMNENCIWIPNSEYYGGYTDRHVVLSKNNIVQYLNIFNNLVLRSNEFFIKMKNKCDWNLEKLIKFNLKQNNVLHLVKEFPYVMYSVRNINGSTRWEKGNYSEHFGYFIKYQSEYSISSYYKKKFEKFGLAIDKFYNIHIR</sequence>
<dbReference type="AlphaFoldDB" id="A0A6C0J5E6"/>
<evidence type="ECO:0000313" key="1">
    <source>
        <dbReference type="EMBL" id="QHU00852.1"/>
    </source>
</evidence>